<dbReference type="EMBL" id="UINC01143104">
    <property type="protein sequence ID" value="SVD31836.1"/>
    <property type="molecule type" value="Genomic_DNA"/>
</dbReference>
<dbReference type="AlphaFoldDB" id="A0A382UC34"/>
<evidence type="ECO:0000256" key="1">
    <source>
        <dbReference type="SAM" id="MobiDB-lite"/>
    </source>
</evidence>
<proteinExistence type="predicted"/>
<sequence>MASPGLTAAEAEARLKAYNLKSREPYVNSTKAYWKTQCLTCGHKNRKRLNHLGLSKGAVPGECLPCGRKARYQTMIDSGYIRLRCELVDPNTGKRCNKPHKSRGMCDPHFRKDVKYGDPFAGDNGASKRRKSVE</sequence>
<accession>A0A382UC34</accession>
<reference evidence="2" key="1">
    <citation type="submission" date="2018-05" db="EMBL/GenBank/DDBJ databases">
        <authorList>
            <person name="Lanie J.A."/>
            <person name="Ng W.-L."/>
            <person name="Kazmierczak K.M."/>
            <person name="Andrzejewski T.M."/>
            <person name="Davidsen T.M."/>
            <person name="Wayne K.J."/>
            <person name="Tettelin H."/>
            <person name="Glass J.I."/>
            <person name="Rusch D."/>
            <person name="Podicherti R."/>
            <person name="Tsui H.-C.T."/>
            <person name="Winkler M.E."/>
        </authorList>
    </citation>
    <scope>NUCLEOTIDE SEQUENCE</scope>
</reference>
<organism evidence="2">
    <name type="scientific">marine metagenome</name>
    <dbReference type="NCBI Taxonomy" id="408172"/>
    <lineage>
        <taxon>unclassified sequences</taxon>
        <taxon>metagenomes</taxon>
        <taxon>ecological metagenomes</taxon>
    </lineage>
</organism>
<feature type="region of interest" description="Disordered" evidence="1">
    <location>
        <begin position="113"/>
        <end position="134"/>
    </location>
</feature>
<gene>
    <name evidence="2" type="ORF">METZ01_LOCUS384690</name>
</gene>
<evidence type="ECO:0000313" key="2">
    <source>
        <dbReference type="EMBL" id="SVD31836.1"/>
    </source>
</evidence>
<protein>
    <submittedName>
        <fullName evidence="2">Uncharacterized protein</fullName>
    </submittedName>
</protein>
<name>A0A382UC34_9ZZZZ</name>
<feature type="non-terminal residue" evidence="2">
    <location>
        <position position="134"/>
    </location>
</feature>